<reference evidence="7 8" key="1">
    <citation type="journal article" date="2018" name="Gigascience">
        <title>Genomes of trombidid mites reveal novel predicted allergens and laterally-transferred genes associated with secondary metabolism.</title>
        <authorList>
            <person name="Dong X."/>
            <person name="Chaisiri K."/>
            <person name="Xia D."/>
            <person name="Armstrong S.D."/>
            <person name="Fang Y."/>
            <person name="Donnelly M.J."/>
            <person name="Kadowaki T."/>
            <person name="McGarry J.W."/>
            <person name="Darby A.C."/>
            <person name="Makepeace B.L."/>
        </authorList>
    </citation>
    <scope>NUCLEOTIDE SEQUENCE [LARGE SCALE GENOMIC DNA]</scope>
    <source>
        <strain evidence="7">UoL-WK</strain>
    </source>
</reference>
<evidence type="ECO:0000256" key="3">
    <source>
        <dbReference type="SAM" id="SignalP"/>
    </source>
</evidence>
<reference evidence="7" key="2">
    <citation type="submission" date="2018-11" db="EMBL/GenBank/DDBJ databases">
        <title>Trombidioid mite genomics.</title>
        <authorList>
            <person name="Dong X."/>
        </authorList>
    </citation>
    <scope>NUCLEOTIDE SEQUENCE</scope>
    <source>
        <strain evidence="7">UoL-WK</strain>
    </source>
</reference>
<organism evidence="7 8">
    <name type="scientific">Dinothrombium tinctorium</name>
    <dbReference type="NCBI Taxonomy" id="1965070"/>
    <lineage>
        <taxon>Eukaryota</taxon>
        <taxon>Metazoa</taxon>
        <taxon>Ecdysozoa</taxon>
        <taxon>Arthropoda</taxon>
        <taxon>Chelicerata</taxon>
        <taxon>Arachnida</taxon>
        <taxon>Acari</taxon>
        <taxon>Acariformes</taxon>
        <taxon>Trombidiformes</taxon>
        <taxon>Prostigmata</taxon>
        <taxon>Anystina</taxon>
        <taxon>Parasitengona</taxon>
        <taxon>Trombidioidea</taxon>
        <taxon>Trombidiidae</taxon>
        <taxon>Dinothrombium</taxon>
    </lineage>
</organism>
<evidence type="ECO:0000259" key="4">
    <source>
        <dbReference type="PROSITE" id="PS50240"/>
    </source>
</evidence>
<keyword evidence="8" id="KW-1185">Reference proteome</keyword>
<feature type="signal peptide" evidence="3">
    <location>
        <begin position="1"/>
        <end position="23"/>
    </location>
</feature>
<dbReference type="InterPro" id="IPR043504">
    <property type="entry name" value="Peptidase_S1_PA_chymotrypsin"/>
</dbReference>
<accession>A0A443RIG2</accession>
<proteinExistence type="inferred from homology"/>
<evidence type="ECO:0000256" key="2">
    <source>
        <dbReference type="ARBA" id="ARBA00024195"/>
    </source>
</evidence>
<dbReference type="Pfam" id="PF00089">
    <property type="entry name" value="Trypsin"/>
    <property type="match status" value="1"/>
</dbReference>
<dbReference type="EMBL" id="NCKU01001752">
    <property type="protein sequence ID" value="RWS11346.1"/>
    <property type="molecule type" value="Genomic_DNA"/>
</dbReference>
<dbReference type="PANTHER" id="PTHR24256">
    <property type="entry name" value="TRYPTASE-RELATED"/>
    <property type="match status" value="1"/>
</dbReference>
<comment type="caution">
    <text evidence="7">The sequence shown here is derived from an EMBL/GenBank/DDBJ whole genome shotgun (WGS) entry which is preliminary data.</text>
</comment>
<evidence type="ECO:0000256" key="1">
    <source>
        <dbReference type="ARBA" id="ARBA00023157"/>
    </source>
</evidence>
<dbReference type="InterPro" id="IPR009003">
    <property type="entry name" value="Peptidase_S1_PA"/>
</dbReference>
<dbReference type="PROSITE" id="PS50240">
    <property type="entry name" value="TRYPSIN_DOM"/>
    <property type="match status" value="1"/>
</dbReference>
<evidence type="ECO:0000313" key="5">
    <source>
        <dbReference type="EMBL" id="RWS11346.1"/>
    </source>
</evidence>
<dbReference type="SUPFAM" id="SSF50494">
    <property type="entry name" value="Trypsin-like serine proteases"/>
    <property type="match status" value="1"/>
</dbReference>
<dbReference type="Proteomes" id="UP000285301">
    <property type="component" value="Unassembled WGS sequence"/>
</dbReference>
<dbReference type="GO" id="GO:0006508">
    <property type="term" value="P:proteolysis"/>
    <property type="evidence" value="ECO:0007669"/>
    <property type="project" value="InterPro"/>
</dbReference>
<feature type="domain" description="Peptidase S1" evidence="4">
    <location>
        <begin position="33"/>
        <end position="268"/>
    </location>
</feature>
<gene>
    <name evidence="6" type="ORF">B4U79_03453</name>
    <name evidence="7" type="ORF">B4U79_05109</name>
    <name evidence="5" type="ORF">B4U79_15857</name>
</gene>
<dbReference type="InterPro" id="IPR001254">
    <property type="entry name" value="Trypsin_dom"/>
</dbReference>
<dbReference type="EMBL" id="NCKU01001231">
    <property type="protein sequence ID" value="RWS12673.1"/>
    <property type="molecule type" value="Genomic_DNA"/>
</dbReference>
<sequence length="268" mass="30490">MLFNLYCFSKLLAVFLYFKLSSSQNKTISFTTIVGRQRVNYARDYTQPSTWANASAIQNEALRNSKLIQREKRCGIYRQSPFRRTILKAIVGVIDLNNVEASGGVFLDKVIKHENYSVGNENEQINDIALLHTSKPIDLSISQINAICLPKKGEKSYLKADLTGWGQTKQNGFANVLRTTVVYPFPDSECRRFYKRKFHANEMICAGLRNGNRDACHGDYGGPLTQVKRDVSYLIGIVSFGIDCSQRAYPLVYTRVSNYVDWIYEHIA</sequence>
<dbReference type="InterPro" id="IPR051487">
    <property type="entry name" value="Ser/Thr_Proteases_Immune/Dev"/>
</dbReference>
<dbReference type="SMART" id="SM00020">
    <property type="entry name" value="Tryp_SPc"/>
    <property type="match status" value="1"/>
</dbReference>
<dbReference type="InterPro" id="IPR001314">
    <property type="entry name" value="Peptidase_S1A"/>
</dbReference>
<evidence type="ECO:0000313" key="7">
    <source>
        <dbReference type="EMBL" id="RWS15038.1"/>
    </source>
</evidence>
<dbReference type="OrthoDB" id="60866at2759"/>
<dbReference type="FunFam" id="2.40.10.10:FF:000002">
    <property type="entry name" value="Transmembrane protease serine"/>
    <property type="match status" value="1"/>
</dbReference>
<dbReference type="STRING" id="1965070.A0A443RIG2"/>
<dbReference type="Gene3D" id="2.40.10.10">
    <property type="entry name" value="Trypsin-like serine proteases"/>
    <property type="match status" value="1"/>
</dbReference>
<dbReference type="AlphaFoldDB" id="A0A443RIG2"/>
<keyword evidence="1" id="KW-1015">Disulfide bond</keyword>
<evidence type="ECO:0000313" key="6">
    <source>
        <dbReference type="EMBL" id="RWS12673.1"/>
    </source>
</evidence>
<evidence type="ECO:0000313" key="8">
    <source>
        <dbReference type="Proteomes" id="UP000285301"/>
    </source>
</evidence>
<dbReference type="PRINTS" id="PR00722">
    <property type="entry name" value="CHYMOTRYPSIN"/>
</dbReference>
<dbReference type="CDD" id="cd00190">
    <property type="entry name" value="Tryp_SPc"/>
    <property type="match status" value="1"/>
</dbReference>
<comment type="similarity">
    <text evidence="2">Belongs to the peptidase S1 family. CLIP subfamily.</text>
</comment>
<keyword evidence="3" id="KW-0732">Signal</keyword>
<feature type="chain" id="PRO_5033824124" evidence="3">
    <location>
        <begin position="24"/>
        <end position="268"/>
    </location>
</feature>
<dbReference type="EMBL" id="NCKU01000561">
    <property type="protein sequence ID" value="RWS15038.1"/>
    <property type="molecule type" value="Genomic_DNA"/>
</dbReference>
<name>A0A443RIG2_9ACAR</name>
<protein>
    <submittedName>
        <fullName evidence="7">Serine proteinase stubble-like protein</fullName>
    </submittedName>
</protein>
<dbReference type="GO" id="GO:0004252">
    <property type="term" value="F:serine-type endopeptidase activity"/>
    <property type="evidence" value="ECO:0007669"/>
    <property type="project" value="InterPro"/>
</dbReference>